<proteinExistence type="predicted"/>
<organism evidence="1 4">
    <name type="scientific">Acinetobacter wanghuae</name>
    <dbReference type="NCBI Taxonomy" id="2662362"/>
    <lineage>
        <taxon>Bacteria</taxon>
        <taxon>Pseudomonadati</taxon>
        <taxon>Pseudomonadota</taxon>
        <taxon>Gammaproteobacteria</taxon>
        <taxon>Moraxellales</taxon>
        <taxon>Moraxellaceae</taxon>
        <taxon>Acinetobacter</taxon>
    </lineage>
</organism>
<protein>
    <recommendedName>
        <fullName evidence="5">Uracil-DNA glycosylase</fullName>
    </recommendedName>
</protein>
<dbReference type="EMBL" id="CP045650">
    <property type="protein sequence ID" value="QGA10511.1"/>
    <property type="molecule type" value="Genomic_DNA"/>
</dbReference>
<dbReference type="Proteomes" id="UP000327478">
    <property type="component" value="Chromosome"/>
</dbReference>
<dbReference type="RefSeq" id="WP_153370912.1">
    <property type="nucleotide sequence ID" value="NZ_CP045650.1"/>
</dbReference>
<dbReference type="Gene3D" id="3.40.470.10">
    <property type="entry name" value="Uracil-DNA glycosylase-like domain"/>
    <property type="match status" value="1"/>
</dbReference>
<dbReference type="InterPro" id="IPR036895">
    <property type="entry name" value="Uracil-DNA_glycosylase-like_sf"/>
</dbReference>
<keyword evidence="3" id="KW-1185">Reference proteome</keyword>
<reference evidence="3 4" key="1">
    <citation type="submission" date="2019-10" db="EMBL/GenBank/DDBJ databases">
        <authorList>
            <person name="Dong K."/>
        </authorList>
    </citation>
    <scope>NUCLEOTIDE SEQUENCE [LARGE SCALE GENOMIC DNA]</scope>
    <source>
        <strain evidence="2">Dk386</strain>
        <strain evidence="3">dk386</strain>
        <strain evidence="4">dk771</strain>
        <strain evidence="1">Dk771</strain>
    </source>
</reference>
<dbReference type="EMBL" id="WITK01000011">
    <property type="protein sequence ID" value="MQW92270.1"/>
    <property type="molecule type" value="Genomic_DNA"/>
</dbReference>
<dbReference type="SUPFAM" id="SSF52141">
    <property type="entry name" value="Uracil-DNA glycosylase-like"/>
    <property type="match status" value="1"/>
</dbReference>
<name>A0A5Q0P3B4_9GAMM</name>
<accession>A0A5Q0P3B4</accession>
<evidence type="ECO:0000313" key="4">
    <source>
        <dbReference type="Proteomes" id="UP000480556"/>
    </source>
</evidence>
<evidence type="ECO:0000313" key="1">
    <source>
        <dbReference type="EMBL" id="MQW92270.1"/>
    </source>
</evidence>
<evidence type="ECO:0000313" key="2">
    <source>
        <dbReference type="EMBL" id="QGA10511.1"/>
    </source>
</evidence>
<dbReference type="AlphaFoldDB" id="A0A5Q0P3B4"/>
<dbReference type="Proteomes" id="UP000480556">
    <property type="component" value="Unassembled WGS sequence"/>
</dbReference>
<sequence>MMKNNLKSIISDLSKKQFTNTFNPYKDICDLYDVHTANKIRLENLKLYLEYFSTLDSIDLWIGRDLGYKGGRRTGIPFTSENNINSLNSKLNLNLQIVSKEKNLSSEVSANTIWTMYEKLPKNIFFWNIFPFHPYEKDNQQSNRKYNRLEEEFGIYILTKLINSLNISRIICIGNDSFESIKKLDIPDHMIQHHVRHPSYGGVNIFKNKISEIYNLTDKAQYDLFDL</sequence>
<gene>
    <name evidence="2" type="ORF">GFH30_03450</name>
    <name evidence="1" type="ORF">GHJ48_07675</name>
</gene>
<evidence type="ECO:0008006" key="5">
    <source>
        <dbReference type="Google" id="ProtNLM"/>
    </source>
</evidence>
<dbReference type="CDD" id="cd10035">
    <property type="entry name" value="UDG_like"/>
    <property type="match status" value="1"/>
</dbReference>
<evidence type="ECO:0000313" key="3">
    <source>
        <dbReference type="Proteomes" id="UP000327478"/>
    </source>
</evidence>